<proteinExistence type="predicted"/>
<dbReference type="PROSITE" id="PS50043">
    <property type="entry name" value="HTH_LUXR_2"/>
    <property type="match status" value="1"/>
</dbReference>
<evidence type="ECO:0000256" key="5">
    <source>
        <dbReference type="PROSITE-ProRule" id="PRU00169"/>
    </source>
</evidence>
<dbReference type="GO" id="GO:0003677">
    <property type="term" value="F:DNA binding"/>
    <property type="evidence" value="ECO:0007669"/>
    <property type="project" value="UniProtKB-KW"/>
</dbReference>
<dbReference type="PANTHER" id="PTHR43214">
    <property type="entry name" value="TWO-COMPONENT RESPONSE REGULATOR"/>
    <property type="match status" value="1"/>
</dbReference>
<sequence length="224" mass="23989">MIRVLIADDQPSIRRSLRTFLELDGDIEVVAEASNGREAVERALALRPDVVLMDVRMPGGDGLTATAQLAGPDTEQPIPIVVITTFDLDEYVFGALENGAAGFLLKDTDPAYLTLAVRAAAAGDGLVSPAVTGRVIREFARRRPAATPPTPIPDLTAREGDVLAALAGGLSNAEIAEALFVEVGTVKTHVSRIIAKLGVRDRVQAAIWAHQNPRWNHRDETSTR</sequence>
<dbReference type="CDD" id="cd17535">
    <property type="entry name" value="REC_NarL-like"/>
    <property type="match status" value="1"/>
</dbReference>
<feature type="modified residue" description="4-aspartylphosphate" evidence="5">
    <location>
        <position position="54"/>
    </location>
</feature>
<keyword evidence="4" id="KW-0804">Transcription</keyword>
<name>A0A810NC77_9ACTN</name>
<dbReference type="Pfam" id="PF00072">
    <property type="entry name" value="Response_reg"/>
    <property type="match status" value="1"/>
</dbReference>
<evidence type="ECO:0000256" key="1">
    <source>
        <dbReference type="ARBA" id="ARBA00022553"/>
    </source>
</evidence>
<protein>
    <submittedName>
        <fullName evidence="8">DNA-binding response regulator</fullName>
    </submittedName>
</protein>
<dbReference type="KEGG" id="pry:Prubr_64790"/>
<keyword evidence="2" id="KW-0805">Transcription regulation</keyword>
<dbReference type="PRINTS" id="PR00038">
    <property type="entry name" value="HTHLUXR"/>
</dbReference>
<dbReference type="InterPro" id="IPR039420">
    <property type="entry name" value="WalR-like"/>
</dbReference>
<dbReference type="RefSeq" id="WP_212818749.1">
    <property type="nucleotide sequence ID" value="NZ_AP023359.1"/>
</dbReference>
<evidence type="ECO:0000313" key="8">
    <source>
        <dbReference type="EMBL" id="BCJ69458.1"/>
    </source>
</evidence>
<dbReference type="Gene3D" id="3.40.50.2300">
    <property type="match status" value="1"/>
</dbReference>
<reference evidence="8" key="1">
    <citation type="submission" date="2020-08" db="EMBL/GenBank/DDBJ databases">
        <title>Whole genome shotgun sequence of Polymorphospora rubra NBRC 101157.</title>
        <authorList>
            <person name="Komaki H."/>
            <person name="Tamura T."/>
        </authorList>
    </citation>
    <scope>NUCLEOTIDE SEQUENCE</scope>
    <source>
        <strain evidence="8">NBRC 101157</strain>
    </source>
</reference>
<keyword evidence="3 8" id="KW-0238">DNA-binding</keyword>
<dbReference type="Pfam" id="PF00196">
    <property type="entry name" value="GerE"/>
    <property type="match status" value="1"/>
</dbReference>
<keyword evidence="1 5" id="KW-0597">Phosphoprotein</keyword>
<organism evidence="8 9">
    <name type="scientific">Polymorphospora rubra</name>
    <dbReference type="NCBI Taxonomy" id="338584"/>
    <lineage>
        <taxon>Bacteria</taxon>
        <taxon>Bacillati</taxon>
        <taxon>Actinomycetota</taxon>
        <taxon>Actinomycetes</taxon>
        <taxon>Micromonosporales</taxon>
        <taxon>Micromonosporaceae</taxon>
        <taxon>Polymorphospora</taxon>
    </lineage>
</organism>
<evidence type="ECO:0000259" key="6">
    <source>
        <dbReference type="PROSITE" id="PS50043"/>
    </source>
</evidence>
<dbReference type="GO" id="GO:0006355">
    <property type="term" value="P:regulation of DNA-templated transcription"/>
    <property type="evidence" value="ECO:0007669"/>
    <property type="project" value="InterPro"/>
</dbReference>
<gene>
    <name evidence="8" type="ORF">Prubr_64790</name>
</gene>
<dbReference type="Proteomes" id="UP000680866">
    <property type="component" value="Chromosome"/>
</dbReference>
<dbReference type="InterPro" id="IPR011006">
    <property type="entry name" value="CheY-like_superfamily"/>
</dbReference>
<dbReference type="SMART" id="SM00421">
    <property type="entry name" value="HTH_LUXR"/>
    <property type="match status" value="1"/>
</dbReference>
<feature type="domain" description="Response regulatory" evidence="7">
    <location>
        <begin position="3"/>
        <end position="121"/>
    </location>
</feature>
<dbReference type="CDD" id="cd06170">
    <property type="entry name" value="LuxR_C_like"/>
    <property type="match status" value="1"/>
</dbReference>
<dbReference type="InterPro" id="IPR000792">
    <property type="entry name" value="Tscrpt_reg_LuxR_C"/>
</dbReference>
<feature type="domain" description="HTH luxR-type" evidence="6">
    <location>
        <begin position="148"/>
        <end position="213"/>
    </location>
</feature>
<dbReference type="PROSITE" id="PS50110">
    <property type="entry name" value="RESPONSE_REGULATORY"/>
    <property type="match status" value="1"/>
</dbReference>
<evidence type="ECO:0000259" key="7">
    <source>
        <dbReference type="PROSITE" id="PS50110"/>
    </source>
</evidence>
<evidence type="ECO:0000256" key="2">
    <source>
        <dbReference type="ARBA" id="ARBA00023015"/>
    </source>
</evidence>
<dbReference type="InterPro" id="IPR001789">
    <property type="entry name" value="Sig_transdc_resp-reg_receiver"/>
</dbReference>
<dbReference type="SMART" id="SM00448">
    <property type="entry name" value="REC"/>
    <property type="match status" value="1"/>
</dbReference>
<keyword evidence="9" id="KW-1185">Reference proteome</keyword>
<evidence type="ECO:0000313" key="9">
    <source>
        <dbReference type="Proteomes" id="UP000680866"/>
    </source>
</evidence>
<evidence type="ECO:0000256" key="4">
    <source>
        <dbReference type="ARBA" id="ARBA00023163"/>
    </source>
</evidence>
<dbReference type="AlphaFoldDB" id="A0A810NC77"/>
<accession>A0A810NC77</accession>
<dbReference type="InterPro" id="IPR058245">
    <property type="entry name" value="NreC/VraR/RcsB-like_REC"/>
</dbReference>
<dbReference type="PANTHER" id="PTHR43214:SF24">
    <property type="entry name" value="TRANSCRIPTIONAL REGULATORY PROTEIN NARL-RELATED"/>
    <property type="match status" value="1"/>
</dbReference>
<dbReference type="SUPFAM" id="SSF46894">
    <property type="entry name" value="C-terminal effector domain of the bipartite response regulators"/>
    <property type="match status" value="1"/>
</dbReference>
<evidence type="ECO:0000256" key="3">
    <source>
        <dbReference type="ARBA" id="ARBA00023125"/>
    </source>
</evidence>
<dbReference type="SUPFAM" id="SSF52172">
    <property type="entry name" value="CheY-like"/>
    <property type="match status" value="1"/>
</dbReference>
<dbReference type="InterPro" id="IPR016032">
    <property type="entry name" value="Sig_transdc_resp-reg_C-effctor"/>
</dbReference>
<dbReference type="EMBL" id="AP023359">
    <property type="protein sequence ID" value="BCJ69458.1"/>
    <property type="molecule type" value="Genomic_DNA"/>
</dbReference>
<dbReference type="GO" id="GO:0000160">
    <property type="term" value="P:phosphorelay signal transduction system"/>
    <property type="evidence" value="ECO:0007669"/>
    <property type="project" value="InterPro"/>
</dbReference>
<dbReference type="PROSITE" id="PS00622">
    <property type="entry name" value="HTH_LUXR_1"/>
    <property type="match status" value="1"/>
</dbReference>